<dbReference type="GO" id="GO:0070402">
    <property type="term" value="F:NADPH binding"/>
    <property type="evidence" value="ECO:0007669"/>
    <property type="project" value="TreeGrafter"/>
</dbReference>
<keyword evidence="2" id="KW-0560">Oxidoreductase</keyword>
<keyword evidence="1" id="KW-0521">NADP</keyword>
<dbReference type="PANTHER" id="PTHR48106:SF8">
    <property type="entry name" value="OS02G0805600 PROTEIN"/>
    <property type="match status" value="1"/>
</dbReference>
<evidence type="ECO:0000313" key="4">
    <source>
        <dbReference type="Proteomes" id="UP000752297"/>
    </source>
</evidence>
<accession>A0A949USV6</accession>
<dbReference type="RefSeq" id="WP_217677059.1">
    <property type="nucleotide sequence ID" value="NZ_JAHRVA010000002.1"/>
</dbReference>
<evidence type="ECO:0000256" key="1">
    <source>
        <dbReference type="ARBA" id="ARBA00022857"/>
    </source>
</evidence>
<dbReference type="Proteomes" id="UP000752297">
    <property type="component" value="Unassembled WGS sequence"/>
</dbReference>
<dbReference type="EMBL" id="JAHRVA010000002">
    <property type="protein sequence ID" value="MBV2143040.1"/>
    <property type="molecule type" value="Genomic_DNA"/>
</dbReference>
<keyword evidence="4" id="KW-1185">Reference proteome</keyword>
<dbReference type="GO" id="GO:0016651">
    <property type="term" value="F:oxidoreductase activity, acting on NAD(P)H"/>
    <property type="evidence" value="ECO:0007669"/>
    <property type="project" value="TreeGrafter"/>
</dbReference>
<organism evidence="3 4">
    <name type="scientific">Falsochrobactrum tianjinense</name>
    <dbReference type="NCBI Taxonomy" id="2706015"/>
    <lineage>
        <taxon>Bacteria</taxon>
        <taxon>Pseudomonadati</taxon>
        <taxon>Pseudomonadota</taxon>
        <taxon>Alphaproteobacteria</taxon>
        <taxon>Hyphomicrobiales</taxon>
        <taxon>Brucellaceae</taxon>
        <taxon>Falsochrobactrum</taxon>
    </lineage>
</organism>
<dbReference type="AlphaFoldDB" id="A0A949USV6"/>
<name>A0A949USV6_9HYPH</name>
<proteinExistence type="predicted"/>
<gene>
    <name evidence="3" type="ORF">KUG47_05970</name>
</gene>
<evidence type="ECO:0000313" key="3">
    <source>
        <dbReference type="EMBL" id="MBV2143040.1"/>
    </source>
</evidence>
<dbReference type="Pfam" id="PF13602">
    <property type="entry name" value="ADH_zinc_N_2"/>
    <property type="match status" value="1"/>
</dbReference>
<dbReference type="PANTHER" id="PTHR48106">
    <property type="entry name" value="QUINONE OXIDOREDUCTASE PIG3-RELATED"/>
    <property type="match status" value="1"/>
</dbReference>
<protein>
    <submittedName>
        <fullName evidence="3">Zinc-binding dehydrogenase</fullName>
    </submittedName>
</protein>
<evidence type="ECO:0000256" key="2">
    <source>
        <dbReference type="ARBA" id="ARBA00023002"/>
    </source>
</evidence>
<sequence length="102" mass="11633">MYEGTHWRGRLAFDGLLSTGNTEIDVPAVLTKMLQLRGFTLRPHSREEKAEVLERFHQRWMPLLVNGEIEPAIHAVLPFESAMKAHCMLEGGDNFGKIVLKF</sequence>
<comment type="caution">
    <text evidence="3">The sequence shown here is derived from an EMBL/GenBank/DDBJ whole genome shotgun (WGS) entry which is preliminary data.</text>
</comment>
<reference evidence="3 4" key="1">
    <citation type="submission" date="2021-06" db="EMBL/GenBank/DDBJ databases">
        <title>Falsochrobactrum tianjin sp.nov., a new petroleum-degrading bacteria isolated from oily soils.</title>
        <authorList>
            <person name="Chen G."/>
            <person name="Chen H."/>
            <person name="Tian J."/>
            <person name="Qing J."/>
            <person name="Zhong L."/>
            <person name="Ma W."/>
            <person name="Song Y."/>
            <person name="Cui X."/>
            <person name="Yan B."/>
        </authorList>
    </citation>
    <scope>NUCLEOTIDE SEQUENCE [LARGE SCALE GENOMIC DNA]</scope>
    <source>
        <strain evidence="3 4">TDYN1</strain>
    </source>
</reference>